<evidence type="ECO:0000259" key="6">
    <source>
        <dbReference type="PROSITE" id="PS50109"/>
    </source>
</evidence>
<keyword evidence="5" id="KW-0812">Transmembrane</keyword>
<dbReference type="Gene3D" id="1.25.40.10">
    <property type="entry name" value="Tetratricopeptide repeat domain"/>
    <property type="match status" value="1"/>
</dbReference>
<organism evidence="7 8">
    <name type="scientific">Chitinophaga cymbidii</name>
    <dbReference type="NCBI Taxonomy" id="1096750"/>
    <lineage>
        <taxon>Bacteria</taxon>
        <taxon>Pseudomonadati</taxon>
        <taxon>Bacteroidota</taxon>
        <taxon>Chitinophagia</taxon>
        <taxon>Chitinophagales</taxon>
        <taxon>Chitinophagaceae</taxon>
        <taxon>Chitinophaga</taxon>
    </lineage>
</organism>
<evidence type="ECO:0000256" key="3">
    <source>
        <dbReference type="ARBA" id="ARBA00022553"/>
    </source>
</evidence>
<dbReference type="SMART" id="SM00387">
    <property type="entry name" value="HATPase_c"/>
    <property type="match status" value="1"/>
</dbReference>
<feature type="coiled-coil region" evidence="4">
    <location>
        <begin position="317"/>
        <end position="344"/>
    </location>
</feature>
<evidence type="ECO:0000256" key="4">
    <source>
        <dbReference type="SAM" id="Coils"/>
    </source>
</evidence>
<dbReference type="InterPro" id="IPR003594">
    <property type="entry name" value="HATPase_dom"/>
</dbReference>
<dbReference type="InterPro" id="IPR011990">
    <property type="entry name" value="TPR-like_helical_dom_sf"/>
</dbReference>
<keyword evidence="3" id="KW-0597">Phosphoprotein</keyword>
<dbReference type="InterPro" id="IPR005467">
    <property type="entry name" value="His_kinase_dom"/>
</dbReference>
<dbReference type="GO" id="GO:0000155">
    <property type="term" value="F:phosphorelay sensor kinase activity"/>
    <property type="evidence" value="ECO:0007669"/>
    <property type="project" value="InterPro"/>
</dbReference>
<evidence type="ECO:0000256" key="2">
    <source>
        <dbReference type="ARBA" id="ARBA00012438"/>
    </source>
</evidence>
<dbReference type="Gene3D" id="3.30.565.10">
    <property type="entry name" value="Histidine kinase-like ATPase, C-terminal domain"/>
    <property type="match status" value="1"/>
</dbReference>
<sequence length="619" mass="71253">MPYTLFAQKQVIRQLKETLPAQGTDSLQYADALNQLSLLYLPQQLDSSFRYARAGHALSLRLRYHKGIADANMNLGACFTFQHNNKLAYRFYREGLQRYQLLGDSAGICKALYSIGMYYHFQQRNDLALPYMNDAMGIGSRLLHDSAWAPMLANYYMVFESDSTRLDSIQWALGKAREIAGRYHDKRLLTYTGFFLANERLRKGELKPAMQDLLRLASGAEEDGFVYLSVYAYAQLDLYASYYHLPDTLLYRRKMMEAAMEGGYKQLLIRPAAWLYKYYRKQSAAAAAPYADVLCEIVEHQEDMRRQGGEDYMEEFLQEQERKAQRLSSALQQQNLIRESLESRNRNMLVAFFVVGGLLLAGLVVVNYLLLRSTRRSAKRHAELNRSVNEQNKNLKHHDDFKNKLLSILAHDFRLPLGHIINASQLFAREDIRNEEMREISSSIASMATETLHLFENVLRWVKSQLAGFEYVPKPYLLLDLWMEVQEPLAEDIRDKKLELALNIPADLVVHADKEMLQFVNRNLLHNAVKFSPRGSRIMIEGYHEKERLFVSVTNEGGGISAVDIPYVFDYKIVGRYARETGRGAGIALIICKDFVERMGGVITVRSDGKNFTTFEYML</sequence>
<feature type="domain" description="Histidine kinase" evidence="6">
    <location>
        <begin position="408"/>
        <end position="619"/>
    </location>
</feature>
<keyword evidence="5" id="KW-1133">Transmembrane helix</keyword>
<feature type="transmembrane region" description="Helical" evidence="5">
    <location>
        <begin position="348"/>
        <end position="371"/>
    </location>
</feature>
<dbReference type="SUPFAM" id="SSF47384">
    <property type="entry name" value="Homodimeric domain of signal transducing histidine kinase"/>
    <property type="match status" value="1"/>
</dbReference>
<dbReference type="InterPro" id="IPR036097">
    <property type="entry name" value="HisK_dim/P_sf"/>
</dbReference>
<dbReference type="Gene3D" id="1.10.287.130">
    <property type="match status" value="1"/>
</dbReference>
<proteinExistence type="predicted"/>
<dbReference type="AlphaFoldDB" id="A0A512RHX3"/>
<evidence type="ECO:0000313" key="8">
    <source>
        <dbReference type="Proteomes" id="UP000321436"/>
    </source>
</evidence>
<evidence type="ECO:0000313" key="7">
    <source>
        <dbReference type="EMBL" id="GEP95264.1"/>
    </source>
</evidence>
<comment type="catalytic activity">
    <reaction evidence="1">
        <text>ATP + protein L-histidine = ADP + protein N-phospho-L-histidine.</text>
        <dbReference type="EC" id="2.7.13.3"/>
    </reaction>
</comment>
<dbReference type="Pfam" id="PF02518">
    <property type="entry name" value="HATPase_c"/>
    <property type="match status" value="1"/>
</dbReference>
<dbReference type="InterPro" id="IPR003661">
    <property type="entry name" value="HisK_dim/P_dom"/>
</dbReference>
<evidence type="ECO:0000256" key="5">
    <source>
        <dbReference type="SAM" id="Phobius"/>
    </source>
</evidence>
<dbReference type="PANTHER" id="PTHR43547:SF2">
    <property type="entry name" value="HYBRID SIGNAL TRANSDUCTION HISTIDINE KINASE C"/>
    <property type="match status" value="1"/>
</dbReference>
<dbReference type="EC" id="2.7.13.3" evidence="2"/>
<dbReference type="InterPro" id="IPR036890">
    <property type="entry name" value="HATPase_C_sf"/>
</dbReference>
<evidence type="ECO:0000256" key="1">
    <source>
        <dbReference type="ARBA" id="ARBA00000085"/>
    </source>
</evidence>
<protein>
    <recommendedName>
        <fullName evidence="2">histidine kinase</fullName>
        <ecNumber evidence="2">2.7.13.3</ecNumber>
    </recommendedName>
</protein>
<name>A0A512RHX3_9BACT</name>
<reference evidence="7 8" key="1">
    <citation type="submission" date="2019-07" db="EMBL/GenBank/DDBJ databases">
        <title>Whole genome shotgun sequence of Chitinophaga cymbidii NBRC 109752.</title>
        <authorList>
            <person name="Hosoyama A."/>
            <person name="Uohara A."/>
            <person name="Ohji S."/>
            <person name="Ichikawa N."/>
        </authorList>
    </citation>
    <scope>NUCLEOTIDE SEQUENCE [LARGE SCALE GENOMIC DNA]</scope>
    <source>
        <strain evidence="7 8">NBRC 109752</strain>
    </source>
</reference>
<gene>
    <name evidence="7" type="ORF">CCY01nite_15240</name>
</gene>
<dbReference type="PANTHER" id="PTHR43547">
    <property type="entry name" value="TWO-COMPONENT HISTIDINE KINASE"/>
    <property type="match status" value="1"/>
</dbReference>
<keyword evidence="5" id="KW-0472">Membrane</keyword>
<dbReference type="PROSITE" id="PS50109">
    <property type="entry name" value="HIS_KIN"/>
    <property type="match status" value="1"/>
</dbReference>
<accession>A0A512RHX3</accession>
<dbReference type="CDD" id="cd00082">
    <property type="entry name" value="HisKA"/>
    <property type="match status" value="1"/>
</dbReference>
<keyword evidence="4" id="KW-0175">Coiled coil</keyword>
<dbReference type="EMBL" id="BKAU01000001">
    <property type="protein sequence ID" value="GEP95264.1"/>
    <property type="molecule type" value="Genomic_DNA"/>
</dbReference>
<dbReference type="Proteomes" id="UP000321436">
    <property type="component" value="Unassembled WGS sequence"/>
</dbReference>
<keyword evidence="8" id="KW-1185">Reference proteome</keyword>
<comment type="caution">
    <text evidence="7">The sequence shown here is derived from an EMBL/GenBank/DDBJ whole genome shotgun (WGS) entry which is preliminary data.</text>
</comment>
<dbReference type="SUPFAM" id="SSF55874">
    <property type="entry name" value="ATPase domain of HSP90 chaperone/DNA topoisomerase II/histidine kinase"/>
    <property type="match status" value="1"/>
</dbReference>
<dbReference type="SUPFAM" id="SSF48452">
    <property type="entry name" value="TPR-like"/>
    <property type="match status" value="1"/>
</dbReference>